<gene>
    <name evidence="8" type="ORF">Syun_026664</name>
</gene>
<evidence type="ECO:0000313" key="9">
    <source>
        <dbReference type="Proteomes" id="UP001420932"/>
    </source>
</evidence>
<feature type="region of interest" description="Disordered" evidence="6">
    <location>
        <begin position="443"/>
        <end position="486"/>
    </location>
</feature>
<keyword evidence="9" id="KW-1185">Reference proteome</keyword>
<dbReference type="InterPro" id="IPR045843">
    <property type="entry name" value="IND-like"/>
</dbReference>
<proteinExistence type="predicted"/>
<dbReference type="GO" id="GO:0000981">
    <property type="term" value="F:DNA-binding transcription factor activity, RNA polymerase II-specific"/>
    <property type="evidence" value="ECO:0007669"/>
    <property type="project" value="TreeGrafter"/>
</dbReference>
<dbReference type="Pfam" id="PF00010">
    <property type="entry name" value="HLH"/>
    <property type="match status" value="1"/>
</dbReference>
<evidence type="ECO:0000256" key="4">
    <source>
        <dbReference type="ARBA" id="ARBA00023163"/>
    </source>
</evidence>
<dbReference type="PANTHER" id="PTHR16223">
    <property type="entry name" value="TRANSCRIPTION FACTOR BHLH83-RELATED"/>
    <property type="match status" value="1"/>
</dbReference>
<dbReference type="SMART" id="SM00353">
    <property type="entry name" value="HLH"/>
    <property type="match status" value="1"/>
</dbReference>
<dbReference type="EMBL" id="JBBNAF010000011">
    <property type="protein sequence ID" value="KAK9099619.1"/>
    <property type="molecule type" value="Genomic_DNA"/>
</dbReference>
<feature type="compositionally biased region" description="Polar residues" evidence="6">
    <location>
        <begin position="112"/>
        <end position="123"/>
    </location>
</feature>
<keyword evidence="3" id="KW-0238">DNA-binding</keyword>
<feature type="domain" description="BHLH" evidence="7">
    <location>
        <begin position="285"/>
        <end position="334"/>
    </location>
</feature>
<dbReference type="Proteomes" id="UP001420932">
    <property type="component" value="Unassembled WGS sequence"/>
</dbReference>
<organism evidence="8 9">
    <name type="scientific">Stephania yunnanensis</name>
    <dbReference type="NCBI Taxonomy" id="152371"/>
    <lineage>
        <taxon>Eukaryota</taxon>
        <taxon>Viridiplantae</taxon>
        <taxon>Streptophyta</taxon>
        <taxon>Embryophyta</taxon>
        <taxon>Tracheophyta</taxon>
        <taxon>Spermatophyta</taxon>
        <taxon>Magnoliopsida</taxon>
        <taxon>Ranunculales</taxon>
        <taxon>Menispermaceae</taxon>
        <taxon>Menispermoideae</taxon>
        <taxon>Cissampelideae</taxon>
        <taxon>Stephania</taxon>
    </lineage>
</organism>
<dbReference type="GO" id="GO:0000978">
    <property type="term" value="F:RNA polymerase II cis-regulatory region sequence-specific DNA binding"/>
    <property type="evidence" value="ECO:0007669"/>
    <property type="project" value="TreeGrafter"/>
</dbReference>
<dbReference type="SUPFAM" id="SSF47459">
    <property type="entry name" value="HLH, helix-loop-helix DNA-binding domain"/>
    <property type="match status" value="1"/>
</dbReference>
<name>A0AAP0EUE0_9MAGN</name>
<evidence type="ECO:0000256" key="3">
    <source>
        <dbReference type="ARBA" id="ARBA00023125"/>
    </source>
</evidence>
<dbReference type="GO" id="GO:0005634">
    <property type="term" value="C:nucleus"/>
    <property type="evidence" value="ECO:0007669"/>
    <property type="project" value="UniProtKB-SubCell"/>
</dbReference>
<dbReference type="PROSITE" id="PS50888">
    <property type="entry name" value="BHLH"/>
    <property type="match status" value="1"/>
</dbReference>
<dbReference type="GO" id="GO:0046983">
    <property type="term" value="F:protein dimerization activity"/>
    <property type="evidence" value="ECO:0007669"/>
    <property type="project" value="InterPro"/>
</dbReference>
<keyword evidence="4" id="KW-0804">Transcription</keyword>
<accession>A0AAP0EUE0</accession>
<evidence type="ECO:0000256" key="5">
    <source>
        <dbReference type="ARBA" id="ARBA00023242"/>
    </source>
</evidence>
<dbReference type="AlphaFoldDB" id="A0AAP0EUE0"/>
<evidence type="ECO:0000256" key="2">
    <source>
        <dbReference type="ARBA" id="ARBA00023015"/>
    </source>
</evidence>
<feature type="compositionally biased region" description="Polar residues" evidence="6">
    <location>
        <begin position="446"/>
        <end position="478"/>
    </location>
</feature>
<evidence type="ECO:0000256" key="6">
    <source>
        <dbReference type="SAM" id="MobiDB-lite"/>
    </source>
</evidence>
<dbReference type="GO" id="GO:0080147">
    <property type="term" value="P:root hair cell development"/>
    <property type="evidence" value="ECO:0007669"/>
    <property type="project" value="UniProtKB-ARBA"/>
</dbReference>
<comment type="caution">
    <text evidence="8">The sequence shown here is derived from an EMBL/GenBank/DDBJ whole genome shotgun (WGS) entry which is preliminary data.</text>
</comment>
<comment type="subcellular location">
    <subcellularLocation>
        <location evidence="1">Nucleus</location>
    </subcellularLocation>
</comment>
<sequence>MDEFLDQFLSSSPWSDANVTEKLSWVGNGSAVTNGVLADSLGDYKGDAKNFPISLIPGSHIIESLTAQNTSMLDGLNNSSLSGILNGNCKYMGELTNSVPNMSKVNTSSPELLSAAGASSKSTHMPIESGSVGSNDSETSGYQSCLIDSQPLTSMPPLWPSSSHGDVSSLPPVTMHDKPQIFGLQGEYMGNDANVLHNGYDDKILQIGDLPAPMHSNGRDELNNQYLPSFSTGQRNQLADMFTEGNTIKYFADQSSVSQLQLASTVTAGNCNGVAKPRMRARRGQATDPHSIAERLRREKIAERMKNLQELVPNSNKTDKASMLDEIIEYVKFLQLQVKVLSMSRLGAAGAVVPLITDKSEGSAGLILSQSNGVESDPFESSDNIAFEQEVAKLMESNMTTAMQFLQSKGLCIMPIALATAISGRKPSSGSIAADSKKPILRNGLAYQNNGPDTGNSQISPDTNGGSSQECTQTNGCNGQLVKQEK</sequence>
<evidence type="ECO:0000256" key="1">
    <source>
        <dbReference type="ARBA" id="ARBA00004123"/>
    </source>
</evidence>
<feature type="region of interest" description="Disordered" evidence="6">
    <location>
        <begin position="112"/>
        <end position="142"/>
    </location>
</feature>
<dbReference type="PANTHER" id="PTHR16223:SF215">
    <property type="entry name" value="OS02G0564700 PROTEIN"/>
    <property type="match status" value="1"/>
</dbReference>
<keyword evidence="5" id="KW-0539">Nucleus</keyword>
<protein>
    <recommendedName>
        <fullName evidence="7">BHLH domain-containing protein</fullName>
    </recommendedName>
</protein>
<dbReference type="InterPro" id="IPR036638">
    <property type="entry name" value="HLH_DNA-bd_sf"/>
</dbReference>
<dbReference type="InterPro" id="IPR011598">
    <property type="entry name" value="bHLH_dom"/>
</dbReference>
<keyword evidence="2" id="KW-0805">Transcription regulation</keyword>
<evidence type="ECO:0000259" key="7">
    <source>
        <dbReference type="PROSITE" id="PS50888"/>
    </source>
</evidence>
<feature type="compositionally biased region" description="Polar residues" evidence="6">
    <location>
        <begin position="131"/>
        <end position="142"/>
    </location>
</feature>
<evidence type="ECO:0000313" key="8">
    <source>
        <dbReference type="EMBL" id="KAK9099619.1"/>
    </source>
</evidence>
<dbReference type="FunFam" id="4.10.280.10:FF:000017">
    <property type="entry name" value="Transcription factor bHLH66"/>
    <property type="match status" value="1"/>
</dbReference>
<reference evidence="8 9" key="1">
    <citation type="submission" date="2024-01" db="EMBL/GenBank/DDBJ databases">
        <title>Genome assemblies of Stephania.</title>
        <authorList>
            <person name="Yang L."/>
        </authorList>
    </citation>
    <scope>NUCLEOTIDE SEQUENCE [LARGE SCALE GENOMIC DNA]</scope>
    <source>
        <strain evidence="8">YNDBR</strain>
        <tissue evidence="8">Leaf</tissue>
    </source>
</reference>
<dbReference type="Gene3D" id="4.10.280.10">
    <property type="entry name" value="Helix-loop-helix DNA-binding domain"/>
    <property type="match status" value="1"/>
</dbReference>